<feature type="transmembrane region" description="Helical" evidence="1">
    <location>
        <begin position="201"/>
        <end position="222"/>
    </location>
</feature>
<dbReference type="OrthoDB" id="2448307at2759"/>
<gene>
    <name evidence="2" type="ORF">DFA_04146</name>
</gene>
<keyword evidence="1" id="KW-0812">Transmembrane</keyword>
<dbReference type="GeneID" id="14870300"/>
<dbReference type="EMBL" id="GL883018">
    <property type="protein sequence ID" value="EGG18651.1"/>
    <property type="molecule type" value="Genomic_DNA"/>
</dbReference>
<feature type="transmembrane region" description="Helical" evidence="1">
    <location>
        <begin position="125"/>
        <end position="150"/>
    </location>
</feature>
<keyword evidence="1" id="KW-0472">Membrane</keyword>
<proteinExistence type="predicted"/>
<evidence type="ECO:0000313" key="3">
    <source>
        <dbReference type="Proteomes" id="UP000007797"/>
    </source>
</evidence>
<protein>
    <recommendedName>
        <fullName evidence="4">Transmembrane protein</fullName>
    </recommendedName>
</protein>
<feature type="transmembrane region" description="Helical" evidence="1">
    <location>
        <begin position="24"/>
        <end position="48"/>
    </location>
</feature>
<organism evidence="2 3">
    <name type="scientific">Cavenderia fasciculata</name>
    <name type="common">Slime mold</name>
    <name type="synonym">Dictyostelium fasciculatum</name>
    <dbReference type="NCBI Taxonomy" id="261658"/>
    <lineage>
        <taxon>Eukaryota</taxon>
        <taxon>Amoebozoa</taxon>
        <taxon>Evosea</taxon>
        <taxon>Eumycetozoa</taxon>
        <taxon>Dictyostelia</taxon>
        <taxon>Acytosteliales</taxon>
        <taxon>Cavenderiaceae</taxon>
        <taxon>Cavenderia</taxon>
    </lineage>
</organism>
<dbReference type="PANTHER" id="PTHR39299">
    <property type="entry name" value="TRANSMEMBRANE PROTEIN"/>
    <property type="match status" value="1"/>
</dbReference>
<name>F4Q1F0_CACFS</name>
<keyword evidence="3" id="KW-1185">Reference proteome</keyword>
<feature type="transmembrane region" description="Helical" evidence="1">
    <location>
        <begin position="54"/>
        <end position="73"/>
    </location>
</feature>
<accession>F4Q1F0</accession>
<dbReference type="PANTHER" id="PTHR39299:SF1">
    <property type="entry name" value="TRANSMEMBRANE PROTEIN"/>
    <property type="match status" value="1"/>
</dbReference>
<dbReference type="OMA" id="IFEPAYI"/>
<evidence type="ECO:0000313" key="2">
    <source>
        <dbReference type="EMBL" id="EGG18651.1"/>
    </source>
</evidence>
<feature type="transmembrane region" description="Helical" evidence="1">
    <location>
        <begin position="93"/>
        <end position="113"/>
    </location>
</feature>
<reference evidence="3" key="1">
    <citation type="journal article" date="2011" name="Genome Res.">
        <title>Phylogeny-wide analysis of social amoeba genomes highlights ancient origins for complex intercellular communication.</title>
        <authorList>
            <person name="Heidel A.J."/>
            <person name="Lawal H.M."/>
            <person name="Felder M."/>
            <person name="Schilde C."/>
            <person name="Helps N.R."/>
            <person name="Tunggal B."/>
            <person name="Rivero F."/>
            <person name="John U."/>
            <person name="Schleicher M."/>
            <person name="Eichinger L."/>
            <person name="Platzer M."/>
            <person name="Noegel A.A."/>
            <person name="Schaap P."/>
            <person name="Gloeckner G."/>
        </authorList>
    </citation>
    <scope>NUCLEOTIDE SEQUENCE [LARGE SCALE GENOMIC DNA]</scope>
    <source>
        <strain evidence="3">SH3</strain>
    </source>
</reference>
<feature type="transmembrane region" description="Helical" evidence="1">
    <location>
        <begin position="229"/>
        <end position="249"/>
    </location>
</feature>
<dbReference type="KEGG" id="dfa:DFA_04146"/>
<feature type="transmembrane region" description="Helical" evidence="1">
    <location>
        <begin position="171"/>
        <end position="195"/>
    </location>
</feature>
<evidence type="ECO:0000256" key="1">
    <source>
        <dbReference type="SAM" id="Phobius"/>
    </source>
</evidence>
<evidence type="ECO:0008006" key="4">
    <source>
        <dbReference type="Google" id="ProtNLM"/>
    </source>
</evidence>
<dbReference type="AlphaFoldDB" id="F4Q1F0"/>
<keyword evidence="1" id="KW-1133">Transmembrane helix</keyword>
<feature type="transmembrane region" description="Helical" evidence="1">
    <location>
        <begin position="261"/>
        <end position="282"/>
    </location>
</feature>
<dbReference type="RefSeq" id="XP_004366555.1">
    <property type="nucleotide sequence ID" value="XM_004366498.1"/>
</dbReference>
<dbReference type="Proteomes" id="UP000007797">
    <property type="component" value="Unassembled WGS sequence"/>
</dbReference>
<sequence>MDLDILIHEVSTHRKKSNFYDVSTVGRVFILLVLLEFIGTLVLFGLSYTTWSNYFLLYIYIFLILIYFSIQSVRKKKKKKKKKQKVLNENKYLLINFIIVQSIVSAVEIYHFFAIQQDRDLFHYIRVGAIISFIPLNYILAWFTNSHFGWRIFRKVGTSIELRRWYKSYQVFLSSIKLDLFLTGLFYLALSFFYFIYSFDYYLNLLSFLISLIWSIGGVISIREENRELFICFMVLSICIPGYAAWKLFTIVELILNNVETFQMAIPIALFCILMMLGRLILIKSSFTCRFNFSKGLKVVFDKEQKQQQSLYNI</sequence>